<keyword evidence="2" id="KW-0479">Metal-binding</keyword>
<dbReference type="GO" id="GO:0016829">
    <property type="term" value="F:lyase activity"/>
    <property type="evidence" value="ECO:0007669"/>
    <property type="project" value="UniProtKB-KW"/>
</dbReference>
<evidence type="ECO:0000256" key="2">
    <source>
        <dbReference type="ARBA" id="ARBA00022723"/>
    </source>
</evidence>
<dbReference type="InterPro" id="IPR043594">
    <property type="entry name" value="HMGL"/>
</dbReference>
<dbReference type="Gene3D" id="3.20.20.70">
    <property type="entry name" value="Aldolase class I"/>
    <property type="match status" value="1"/>
</dbReference>
<dbReference type="PROSITE" id="PS50991">
    <property type="entry name" value="PYR_CT"/>
    <property type="match status" value="1"/>
</dbReference>
<proteinExistence type="inferred from homology"/>
<gene>
    <name evidence="5" type="ORF">MACH08_37180</name>
</gene>
<comment type="caution">
    <text evidence="5">The sequence shown here is derived from an EMBL/GenBank/DDBJ whole genome shotgun (WGS) entry which is preliminary data.</text>
</comment>
<reference evidence="5 6" key="1">
    <citation type="submission" date="2023-02" db="EMBL/GenBank/DDBJ databases">
        <title>Oceanobacillus kimchii IFOP_LL358 isolated form Alexandrium catenella lab strain.</title>
        <authorList>
            <person name="Gajardo G."/>
            <person name="Ueki S."/>
            <person name="Maruyama F."/>
        </authorList>
    </citation>
    <scope>NUCLEOTIDE SEQUENCE [LARGE SCALE GENOMIC DNA]</scope>
    <source>
        <strain evidence="5 6">IFOP_LL358</strain>
    </source>
</reference>
<dbReference type="RefSeq" id="WP_069684864.1">
    <property type="nucleotide sequence ID" value="NZ_BSKO01000001.1"/>
</dbReference>
<dbReference type="Proteomes" id="UP001275436">
    <property type="component" value="Unassembled WGS sequence"/>
</dbReference>
<protein>
    <submittedName>
        <fullName evidence="5">Hydroxymethylglutaryl-CoA lyase</fullName>
    </submittedName>
</protein>
<dbReference type="InterPro" id="IPR013785">
    <property type="entry name" value="Aldolase_TIM"/>
</dbReference>
<dbReference type="EMBL" id="BSKO01000001">
    <property type="protein sequence ID" value="GLO67934.1"/>
    <property type="molecule type" value="Genomic_DNA"/>
</dbReference>
<evidence type="ECO:0000256" key="1">
    <source>
        <dbReference type="ARBA" id="ARBA00009405"/>
    </source>
</evidence>
<keyword evidence="3 5" id="KW-0456">Lyase</keyword>
<dbReference type="SUPFAM" id="SSF51569">
    <property type="entry name" value="Aldolase"/>
    <property type="match status" value="1"/>
</dbReference>
<dbReference type="PANTHER" id="PTHR42738">
    <property type="entry name" value="HYDROXYMETHYLGLUTARYL-COA LYASE"/>
    <property type="match status" value="1"/>
</dbReference>
<evidence type="ECO:0000313" key="5">
    <source>
        <dbReference type="EMBL" id="GLO67934.1"/>
    </source>
</evidence>
<accession>A0ABQ5TQ18</accession>
<name>A0ABQ5TQ18_9BACI</name>
<feature type="domain" description="Pyruvate carboxyltransferase" evidence="4">
    <location>
        <begin position="6"/>
        <end position="274"/>
    </location>
</feature>
<organism evidence="5 6">
    <name type="scientific">Oceanobacillus kimchii</name>
    <dbReference type="NCBI Taxonomy" id="746691"/>
    <lineage>
        <taxon>Bacteria</taxon>
        <taxon>Bacillati</taxon>
        <taxon>Bacillota</taxon>
        <taxon>Bacilli</taxon>
        <taxon>Bacillales</taxon>
        <taxon>Bacillaceae</taxon>
        <taxon>Oceanobacillus</taxon>
    </lineage>
</organism>
<evidence type="ECO:0000313" key="6">
    <source>
        <dbReference type="Proteomes" id="UP001275436"/>
    </source>
</evidence>
<dbReference type="InterPro" id="IPR000891">
    <property type="entry name" value="PYR_CT"/>
</dbReference>
<dbReference type="CDD" id="cd07938">
    <property type="entry name" value="DRE_TIM_HMGL"/>
    <property type="match status" value="1"/>
</dbReference>
<comment type="similarity">
    <text evidence="1">Belongs to the HMG-CoA lyase family.</text>
</comment>
<dbReference type="PANTHER" id="PTHR42738:SF7">
    <property type="entry name" value="HYDROXYMETHYLGLUTARYL-COA LYASE"/>
    <property type="match status" value="1"/>
</dbReference>
<evidence type="ECO:0000256" key="3">
    <source>
        <dbReference type="ARBA" id="ARBA00023239"/>
    </source>
</evidence>
<dbReference type="NCBIfam" id="NF004283">
    <property type="entry name" value="PRK05692.1"/>
    <property type="match status" value="1"/>
</dbReference>
<keyword evidence="6" id="KW-1185">Reference proteome</keyword>
<evidence type="ECO:0000259" key="4">
    <source>
        <dbReference type="PROSITE" id="PS50991"/>
    </source>
</evidence>
<sequence length="304" mass="33338">MDDSEVYLTDVTGRDGFQMEKDWIETEDKLLILQGIFNAGIKRIEATSFVSSKSIPQLKDAKEVVGNLKNEEITVAALVPNVKGAENALESGVDEINFVLSISETHNRKNVNHTVRESLEEVYSIQKLINSPQTVLNVSLGTTFGCPFEGKYNVSKVCSIMEQLINNGIDKVTLADTTGMANPKKIRHYITTLKEVFPHVQLSLHLHNTRGMGLVNLLAGYKAGVRHFDASLGGIGGCPFAPGATGNVCLEDIVHMFMEMEIPIEHSINLQKLINTSKKLERILGYQLAGQVMKAGTAGEVIKN</sequence>
<dbReference type="Pfam" id="PF00682">
    <property type="entry name" value="HMGL-like"/>
    <property type="match status" value="1"/>
</dbReference>